<comment type="similarity">
    <text evidence="1">Belongs to the free Met sulfoxide reductase family.</text>
</comment>
<dbReference type="Pfam" id="PF13185">
    <property type="entry name" value="GAF_2"/>
    <property type="match status" value="1"/>
</dbReference>
<dbReference type="OrthoDB" id="15735at2759"/>
<comment type="caution">
    <text evidence="3">The sequence shown here is derived from an EMBL/GenBank/DDBJ whole genome shotgun (WGS) entry which is preliminary data.</text>
</comment>
<dbReference type="InterPro" id="IPR003018">
    <property type="entry name" value="GAF"/>
</dbReference>
<accession>A0A420H782</accession>
<name>A0A420H782_9PEZI</name>
<dbReference type="GO" id="GO:0005829">
    <property type="term" value="C:cytosol"/>
    <property type="evidence" value="ECO:0007669"/>
    <property type="project" value="TreeGrafter"/>
</dbReference>
<proteinExistence type="inferred from homology"/>
<dbReference type="PANTHER" id="PTHR21021:SF15">
    <property type="entry name" value="FREE METHIONINE-R-SULFOXIDE REDUCTASE"/>
    <property type="match status" value="1"/>
</dbReference>
<dbReference type="GO" id="GO:0033745">
    <property type="term" value="F:L-methionine-(R)-S-oxide reductase activity"/>
    <property type="evidence" value="ECO:0007669"/>
    <property type="project" value="TreeGrafter"/>
</dbReference>
<evidence type="ECO:0000256" key="1">
    <source>
        <dbReference type="ARBA" id="ARBA00038454"/>
    </source>
</evidence>
<dbReference type="AlphaFoldDB" id="A0A420H782"/>
<evidence type="ECO:0000313" key="3">
    <source>
        <dbReference type="EMBL" id="RKF53270.1"/>
    </source>
</evidence>
<dbReference type="Proteomes" id="UP000285405">
    <property type="component" value="Unassembled WGS sequence"/>
</dbReference>
<dbReference type="PANTHER" id="PTHR21021">
    <property type="entry name" value="GAF/PUTATIVE CYTOSKELETAL PROTEIN"/>
    <property type="match status" value="1"/>
</dbReference>
<gene>
    <name evidence="3" type="ORF">GcC1_222025</name>
</gene>
<evidence type="ECO:0000313" key="4">
    <source>
        <dbReference type="Proteomes" id="UP000285405"/>
    </source>
</evidence>
<reference evidence="3 4" key="1">
    <citation type="journal article" date="2018" name="BMC Genomics">
        <title>Comparative genome analyses reveal sequence features reflecting distinct modes of host-adaptation between dicot and monocot powdery mildew.</title>
        <authorList>
            <person name="Wu Y."/>
            <person name="Ma X."/>
            <person name="Pan Z."/>
            <person name="Kale S.D."/>
            <person name="Song Y."/>
            <person name="King H."/>
            <person name="Zhang Q."/>
            <person name="Presley C."/>
            <person name="Deng X."/>
            <person name="Wei C.I."/>
            <person name="Xiao S."/>
        </authorList>
    </citation>
    <scope>NUCLEOTIDE SEQUENCE [LARGE SCALE GENOMIC DNA]</scope>
    <source>
        <strain evidence="3">UCSC1</strain>
    </source>
</reference>
<sequence>MILNWNTALLEAAKSGIPRDQHCQQHDALQRIQQHASYRASRNPALVYLILIKHSANRALLQLSRGRRSVLPSLTCPRNELLSGHQQFHVDSSLLPERRTKEQIYSRLLEHVTVLIRDQRNWTIEFTRNLANTASLLWYAYASQPRPLSSVNWTGFYVMDSSTPHQLILGPFMGKVACQTIHLNQGVCGKSARDKQSIVVDDIDSFPGHIRCDADTRSEIVIPIFGKNNEVVAVIDIDSREKVSFDDMDKFWLEKLAKILGEGCDW</sequence>
<feature type="domain" description="GAF" evidence="2">
    <location>
        <begin position="155"/>
        <end position="260"/>
    </location>
</feature>
<dbReference type="InterPro" id="IPR051330">
    <property type="entry name" value="Phosphatase_reg/MetRdx"/>
</dbReference>
<evidence type="ECO:0000259" key="2">
    <source>
        <dbReference type="Pfam" id="PF13185"/>
    </source>
</evidence>
<protein>
    <submittedName>
        <fullName evidence="3">Free methionine-R-sulfoxide reductase</fullName>
    </submittedName>
</protein>
<organism evidence="3 4">
    <name type="scientific">Golovinomyces cichoracearum</name>
    <dbReference type="NCBI Taxonomy" id="62708"/>
    <lineage>
        <taxon>Eukaryota</taxon>
        <taxon>Fungi</taxon>
        <taxon>Dikarya</taxon>
        <taxon>Ascomycota</taxon>
        <taxon>Pezizomycotina</taxon>
        <taxon>Leotiomycetes</taxon>
        <taxon>Erysiphales</taxon>
        <taxon>Erysiphaceae</taxon>
        <taxon>Golovinomyces</taxon>
    </lineage>
</organism>
<dbReference type="InterPro" id="IPR029016">
    <property type="entry name" value="GAF-like_dom_sf"/>
</dbReference>
<dbReference type="SUPFAM" id="SSF55781">
    <property type="entry name" value="GAF domain-like"/>
    <property type="match status" value="1"/>
</dbReference>
<dbReference type="Gene3D" id="3.30.450.40">
    <property type="match status" value="1"/>
</dbReference>
<dbReference type="EMBL" id="MCBR01022279">
    <property type="protein sequence ID" value="RKF53270.1"/>
    <property type="molecule type" value="Genomic_DNA"/>
</dbReference>